<protein>
    <submittedName>
        <fullName evidence="3">G6368 protein</fullName>
    </submittedName>
</protein>
<evidence type="ECO:0000313" key="4">
    <source>
        <dbReference type="Proteomes" id="UP001497392"/>
    </source>
</evidence>
<dbReference type="InterPro" id="IPR036869">
    <property type="entry name" value="J_dom_sf"/>
</dbReference>
<comment type="caution">
    <text evidence="3">The sequence shown here is derived from an EMBL/GenBank/DDBJ whole genome shotgun (WGS) entry which is preliminary data.</text>
</comment>
<feature type="compositionally biased region" description="Basic residues" evidence="1">
    <location>
        <begin position="308"/>
        <end position="318"/>
    </location>
</feature>
<dbReference type="EMBL" id="CAXHTA020000009">
    <property type="protein sequence ID" value="CAL5223797.1"/>
    <property type="molecule type" value="Genomic_DNA"/>
</dbReference>
<dbReference type="PROSITE" id="PS50076">
    <property type="entry name" value="DNAJ_2"/>
    <property type="match status" value="1"/>
</dbReference>
<dbReference type="Proteomes" id="UP001497392">
    <property type="component" value="Unassembled WGS sequence"/>
</dbReference>
<feature type="compositionally biased region" description="Polar residues" evidence="1">
    <location>
        <begin position="201"/>
        <end position="215"/>
    </location>
</feature>
<feature type="domain" description="J" evidence="2">
    <location>
        <begin position="54"/>
        <end position="109"/>
    </location>
</feature>
<feature type="region of interest" description="Disordered" evidence="1">
    <location>
        <begin position="182"/>
        <end position="239"/>
    </location>
</feature>
<name>A0ABP1G1S5_9CHLO</name>
<accession>A0ABP1G1S5</accession>
<feature type="region of interest" description="Disordered" evidence="1">
    <location>
        <begin position="256"/>
        <end position="367"/>
    </location>
</feature>
<organism evidence="3 4">
    <name type="scientific">Coccomyxa viridis</name>
    <dbReference type="NCBI Taxonomy" id="1274662"/>
    <lineage>
        <taxon>Eukaryota</taxon>
        <taxon>Viridiplantae</taxon>
        <taxon>Chlorophyta</taxon>
        <taxon>core chlorophytes</taxon>
        <taxon>Trebouxiophyceae</taxon>
        <taxon>Trebouxiophyceae incertae sedis</taxon>
        <taxon>Coccomyxaceae</taxon>
        <taxon>Coccomyxa</taxon>
    </lineage>
</organism>
<dbReference type="Pfam" id="PF00226">
    <property type="entry name" value="DnaJ"/>
    <property type="match status" value="1"/>
</dbReference>
<dbReference type="SUPFAM" id="SSF46565">
    <property type="entry name" value="Chaperone J-domain"/>
    <property type="match status" value="1"/>
</dbReference>
<keyword evidence="4" id="KW-1185">Reference proteome</keyword>
<dbReference type="InterPro" id="IPR050817">
    <property type="entry name" value="DjlA_DnaK_co-chaperone"/>
</dbReference>
<dbReference type="CDD" id="cd06257">
    <property type="entry name" value="DnaJ"/>
    <property type="match status" value="1"/>
</dbReference>
<feature type="compositionally biased region" description="Low complexity" evidence="1">
    <location>
        <begin position="358"/>
        <end position="367"/>
    </location>
</feature>
<feature type="region of interest" description="Disordered" evidence="1">
    <location>
        <begin position="141"/>
        <end position="165"/>
    </location>
</feature>
<feature type="compositionally biased region" description="Low complexity" evidence="1">
    <location>
        <begin position="319"/>
        <end position="331"/>
    </location>
</feature>
<dbReference type="PANTHER" id="PTHR24074">
    <property type="entry name" value="CO-CHAPERONE PROTEIN DJLA"/>
    <property type="match status" value="1"/>
</dbReference>
<feature type="compositionally biased region" description="Basic and acidic residues" evidence="1">
    <location>
        <begin position="298"/>
        <end position="307"/>
    </location>
</feature>
<gene>
    <name evidence="3" type="primary">g6368</name>
    <name evidence="3" type="ORF">VP750_LOCUS5456</name>
</gene>
<reference evidence="3 4" key="1">
    <citation type="submission" date="2024-06" db="EMBL/GenBank/DDBJ databases">
        <authorList>
            <person name="Kraege A."/>
            <person name="Thomma B."/>
        </authorList>
    </citation>
    <scope>NUCLEOTIDE SEQUENCE [LARGE SCALE GENOMIC DNA]</scope>
</reference>
<dbReference type="InterPro" id="IPR001623">
    <property type="entry name" value="DnaJ_domain"/>
</dbReference>
<proteinExistence type="predicted"/>
<evidence type="ECO:0000259" key="2">
    <source>
        <dbReference type="PROSITE" id="PS50076"/>
    </source>
</evidence>
<evidence type="ECO:0000256" key="1">
    <source>
        <dbReference type="SAM" id="MobiDB-lite"/>
    </source>
</evidence>
<dbReference type="Gene3D" id="1.10.287.110">
    <property type="entry name" value="DnaJ domain"/>
    <property type="match status" value="1"/>
</dbReference>
<evidence type="ECO:0000313" key="3">
    <source>
        <dbReference type="EMBL" id="CAL5223797.1"/>
    </source>
</evidence>
<feature type="compositionally biased region" description="Low complexity" evidence="1">
    <location>
        <begin position="284"/>
        <end position="297"/>
    </location>
</feature>
<sequence length="397" mass="42971">MHNSWAPLRPTTLSKHHYSFNNADAGRRGCSSTLRGTRIKRLGRGRPLCTASLDPWKTLGVPHDADENAIKKAYRKLALQNHPDLKGSQAANRFVKIQEAYEVVTGKRRGSTVEDTQQPAKAGSWDFHDWYWKFTVSKRWDQQKHKKPSSSAPQPPRPTGAPQAALQEQLAGLRRKAAYRRVNRRAASESVPQEAYHSAPGTPTSPYTQPAQQASGAALDSFHQAHSSSSGSNGSSHEHLANAQLAGLKRRAAIRMKAQQPPEASPAPDQGHPVGDAQDVTSNAAAADAPLHASPASKDAHVADLHQKHAASVRHRHPAAAAASASGARSSTLQQSLREADTMQEANGAVPWRRQRSAARSSSAGASALRMSVVGHPLADIDIMKCMREISSHLSWR</sequence>
<dbReference type="PRINTS" id="PR00625">
    <property type="entry name" value="JDOMAIN"/>
</dbReference>
<dbReference type="SMART" id="SM00271">
    <property type="entry name" value="DnaJ"/>
    <property type="match status" value="1"/>
</dbReference>